<accession>A0A4C2A2H3</accession>
<sequence>MFRPQIKATVLCPAAAAAVSRAALSLAGAAFLTDKDLRWKSEELAPVRCLRARPPWFEHDCASGLVLHRTRRIHLRFTILKIITHNIMSDLRLRSIYRKNERHDRETEIRSAMFMNTKIKSELAEMDVKCNDLIDQRGRLQVLVSEMDDCRSQHGQSLLQTHALQEEVHTCKINMDKLQGE</sequence>
<dbReference type="EMBL" id="BGZK01002480">
    <property type="protein sequence ID" value="GBP94248.1"/>
    <property type="molecule type" value="Genomic_DNA"/>
</dbReference>
<gene>
    <name evidence="1" type="ORF">EVAR_7470_1</name>
</gene>
<keyword evidence="2" id="KW-1185">Reference proteome</keyword>
<comment type="caution">
    <text evidence="1">The sequence shown here is derived from an EMBL/GenBank/DDBJ whole genome shotgun (WGS) entry which is preliminary data.</text>
</comment>
<dbReference type="AlphaFoldDB" id="A0A4C2A2H3"/>
<protein>
    <submittedName>
        <fullName evidence="1">Uncharacterized protein</fullName>
    </submittedName>
</protein>
<evidence type="ECO:0000313" key="2">
    <source>
        <dbReference type="Proteomes" id="UP000299102"/>
    </source>
</evidence>
<dbReference type="OrthoDB" id="7474798at2759"/>
<evidence type="ECO:0000313" key="1">
    <source>
        <dbReference type="EMBL" id="GBP94248.1"/>
    </source>
</evidence>
<proteinExistence type="predicted"/>
<organism evidence="1 2">
    <name type="scientific">Eumeta variegata</name>
    <name type="common">Bagworm moth</name>
    <name type="synonym">Eumeta japonica</name>
    <dbReference type="NCBI Taxonomy" id="151549"/>
    <lineage>
        <taxon>Eukaryota</taxon>
        <taxon>Metazoa</taxon>
        <taxon>Ecdysozoa</taxon>
        <taxon>Arthropoda</taxon>
        <taxon>Hexapoda</taxon>
        <taxon>Insecta</taxon>
        <taxon>Pterygota</taxon>
        <taxon>Neoptera</taxon>
        <taxon>Endopterygota</taxon>
        <taxon>Lepidoptera</taxon>
        <taxon>Glossata</taxon>
        <taxon>Ditrysia</taxon>
        <taxon>Tineoidea</taxon>
        <taxon>Psychidae</taxon>
        <taxon>Oiketicinae</taxon>
        <taxon>Eumeta</taxon>
    </lineage>
</organism>
<name>A0A4C2A2H3_EUMVA</name>
<dbReference type="Proteomes" id="UP000299102">
    <property type="component" value="Unassembled WGS sequence"/>
</dbReference>
<reference evidence="1 2" key="1">
    <citation type="journal article" date="2019" name="Commun. Biol.">
        <title>The bagworm genome reveals a unique fibroin gene that provides high tensile strength.</title>
        <authorList>
            <person name="Kono N."/>
            <person name="Nakamura H."/>
            <person name="Ohtoshi R."/>
            <person name="Tomita M."/>
            <person name="Numata K."/>
            <person name="Arakawa K."/>
        </authorList>
    </citation>
    <scope>NUCLEOTIDE SEQUENCE [LARGE SCALE GENOMIC DNA]</scope>
</reference>